<proteinExistence type="predicted"/>
<dbReference type="Proteomes" id="UP000199150">
    <property type="component" value="Unassembled WGS sequence"/>
</dbReference>
<protein>
    <submittedName>
        <fullName evidence="1">Uncharacterized protein</fullName>
    </submittedName>
</protein>
<dbReference type="STRING" id="260084.SAMN02927928_2135"/>
<gene>
    <name evidence="1" type="ORF">SAMN02927928_2135</name>
</gene>
<evidence type="ECO:0000313" key="2">
    <source>
        <dbReference type="Proteomes" id="UP000199150"/>
    </source>
</evidence>
<dbReference type="AlphaFoldDB" id="A0A1G4RU98"/>
<accession>A0A1G4RU98</accession>
<keyword evidence="2" id="KW-1185">Reference proteome</keyword>
<reference evidence="2" key="1">
    <citation type="submission" date="2016-10" db="EMBL/GenBank/DDBJ databases">
        <authorList>
            <person name="Varghese N."/>
            <person name="Submissions S."/>
        </authorList>
    </citation>
    <scope>NUCLEOTIDE SEQUENCE [LARGE SCALE GENOMIC DNA]</scope>
    <source>
        <strain evidence="2">CGMCC 1.3431</strain>
    </source>
</reference>
<sequence length="190" mass="19428">MTGGYDMRIATILTVCAGIALAGAGHSALAETVTVKVPGTAMPWIIKKKNPDLPYGKADGTAPAVAPLKLTAGMSLQMTATGSTTTVAGGGSFDPGGQAEFICDDHLGGSGMPFPSIYMSHGFYPVHLNELVAIFTDGKGRRVKSPFPVGTGLTITVPEGAEAIQFGLNDDIYADNSGEIDVTITPAAAQ</sequence>
<dbReference type="Gene3D" id="2.60.120.430">
    <property type="entry name" value="Galactose-binding lectin"/>
    <property type="match status" value="1"/>
</dbReference>
<dbReference type="EMBL" id="FMTS01000003">
    <property type="protein sequence ID" value="SCW60356.1"/>
    <property type="molecule type" value="Genomic_DNA"/>
</dbReference>
<name>A0A1G4RU98_9CAUL</name>
<evidence type="ECO:0000313" key="1">
    <source>
        <dbReference type="EMBL" id="SCW60356.1"/>
    </source>
</evidence>
<organism evidence="1 2">
    <name type="scientific">Asticcacaulis taihuensis</name>
    <dbReference type="NCBI Taxonomy" id="260084"/>
    <lineage>
        <taxon>Bacteria</taxon>
        <taxon>Pseudomonadati</taxon>
        <taxon>Pseudomonadota</taxon>
        <taxon>Alphaproteobacteria</taxon>
        <taxon>Caulobacterales</taxon>
        <taxon>Caulobacteraceae</taxon>
        <taxon>Asticcacaulis</taxon>
    </lineage>
</organism>